<feature type="non-terminal residue" evidence="1">
    <location>
        <position position="85"/>
    </location>
</feature>
<sequence length="85" mass="10110">MFNINYQTTLVSQLLDSIDSYLKLVDISMEQQEFSIDHPDEHSNDDEEEELWLSGHRSIFSSYENDCRQLSSSFHNSQYEGFHWD</sequence>
<organism evidence="1 2">
    <name type="scientific">Rotaria socialis</name>
    <dbReference type="NCBI Taxonomy" id="392032"/>
    <lineage>
        <taxon>Eukaryota</taxon>
        <taxon>Metazoa</taxon>
        <taxon>Spiralia</taxon>
        <taxon>Gnathifera</taxon>
        <taxon>Rotifera</taxon>
        <taxon>Eurotatoria</taxon>
        <taxon>Bdelloidea</taxon>
        <taxon>Philodinida</taxon>
        <taxon>Philodinidae</taxon>
        <taxon>Rotaria</taxon>
    </lineage>
</organism>
<name>A0A822ARG1_9BILA</name>
<reference evidence="1" key="1">
    <citation type="submission" date="2021-02" db="EMBL/GenBank/DDBJ databases">
        <authorList>
            <person name="Nowell W R."/>
        </authorList>
    </citation>
    <scope>NUCLEOTIDE SEQUENCE</scope>
</reference>
<gene>
    <name evidence="1" type="ORF">QYT958_LOCUS38373</name>
</gene>
<evidence type="ECO:0000313" key="2">
    <source>
        <dbReference type="Proteomes" id="UP000663848"/>
    </source>
</evidence>
<dbReference type="AlphaFoldDB" id="A0A822ARG1"/>
<protein>
    <submittedName>
        <fullName evidence="1">Uncharacterized protein</fullName>
    </submittedName>
</protein>
<evidence type="ECO:0000313" key="1">
    <source>
        <dbReference type="EMBL" id="CAF5003446.1"/>
    </source>
</evidence>
<dbReference type="EMBL" id="CAJOBR010033509">
    <property type="protein sequence ID" value="CAF5003446.1"/>
    <property type="molecule type" value="Genomic_DNA"/>
</dbReference>
<accession>A0A822ARG1</accession>
<proteinExistence type="predicted"/>
<dbReference type="Proteomes" id="UP000663848">
    <property type="component" value="Unassembled WGS sequence"/>
</dbReference>
<comment type="caution">
    <text evidence="1">The sequence shown here is derived from an EMBL/GenBank/DDBJ whole genome shotgun (WGS) entry which is preliminary data.</text>
</comment>